<dbReference type="SUPFAM" id="SSF56672">
    <property type="entry name" value="DNA/RNA polymerases"/>
    <property type="match status" value="1"/>
</dbReference>
<evidence type="ECO:0000256" key="5">
    <source>
        <dbReference type="ARBA" id="ARBA00049244"/>
    </source>
</evidence>
<dbReference type="PANTHER" id="PTHR10133">
    <property type="entry name" value="DNA POLYMERASE I"/>
    <property type="match status" value="1"/>
</dbReference>
<dbReference type="InterPro" id="IPR012337">
    <property type="entry name" value="RNaseH-like_sf"/>
</dbReference>
<evidence type="ECO:0000256" key="4">
    <source>
        <dbReference type="ARBA" id="ARBA00022705"/>
    </source>
</evidence>
<dbReference type="EMBL" id="BMMK01000041">
    <property type="protein sequence ID" value="GGM78598.1"/>
    <property type="molecule type" value="Genomic_DNA"/>
</dbReference>
<dbReference type="Pfam" id="PF00476">
    <property type="entry name" value="DNA_pol_A"/>
    <property type="match status" value="1"/>
</dbReference>
<protein>
    <recommendedName>
        <fullName evidence="3">DNA polymerase I</fullName>
        <ecNumber evidence="2">2.7.7.7</ecNumber>
    </recommendedName>
</protein>
<dbReference type="Gene3D" id="3.30.70.370">
    <property type="match status" value="1"/>
</dbReference>
<comment type="similarity">
    <text evidence="1">Belongs to the DNA polymerase type-A family.</text>
</comment>
<dbReference type="GO" id="GO:0003887">
    <property type="term" value="F:DNA-directed DNA polymerase activity"/>
    <property type="evidence" value="ECO:0007669"/>
    <property type="project" value="UniProtKB-EC"/>
</dbReference>
<comment type="catalytic activity">
    <reaction evidence="5">
        <text>DNA(n) + a 2'-deoxyribonucleoside 5'-triphosphate = DNA(n+1) + diphosphate</text>
        <dbReference type="Rhea" id="RHEA:22508"/>
        <dbReference type="Rhea" id="RHEA-COMP:17339"/>
        <dbReference type="Rhea" id="RHEA-COMP:17340"/>
        <dbReference type="ChEBI" id="CHEBI:33019"/>
        <dbReference type="ChEBI" id="CHEBI:61560"/>
        <dbReference type="ChEBI" id="CHEBI:173112"/>
        <dbReference type="EC" id="2.7.7.7"/>
    </reaction>
</comment>
<sequence length="602" mass="66322">MKVLPHRVAGQPVQVRVLESRDDTAEVLHFAASRERLAIDTETTGLDIYHPDFRVRLVQLGDTDRAYVVPVERGFGDVAEEALRLTHQAICHNATFDVLALDRAGMADYDELVPKVVDTRITAHLLDPRAQSEGGVGHGLKPLSESYVDAEAPDTQKDLHDVFRTEGLKVDEGFARIDLDHPIYLLYAGLDVILTSRLHRVLSREMTRRGFERLCSFEHEVQRLLGRLERRGFRLDVPYAQDLVGNLAEQAAEGRRIASTYGVENIGSTRQIAAALQELGAELTERTPSGAWQVDKAVLSTLEHRDDAAGRLARGVMQAKRAEKWSTAYAQAMLDLRDSNDRVHAKLNGLQARTARMSVARPPLQQLPSGDWTIRRCVVADPGHIIVAADYSQVELRVLAALSGERNMTEAILRGDDLHDTTARLIWGEQFTKAQRKIAKAGNFLTVYGGGAATLARNAGIDPSTASTFLSDFRTAYPGVKRYARSLEINALYGEDRAVVTPTGRRLPLDGDRMYAALNYVIQSTARDLLAEALLRLEDTGLGDYLLLPVHDEVIAQAPTNQAEEVAHEIGKVMSTSLHGIPIDAEGEVYGPSWGHGYGAPL</sequence>
<keyword evidence="4" id="KW-0235">DNA replication</keyword>
<dbReference type="SMART" id="SM00474">
    <property type="entry name" value="35EXOc"/>
    <property type="match status" value="1"/>
</dbReference>
<feature type="domain" description="DNA-directed DNA polymerase family A palm" evidence="7">
    <location>
        <begin position="371"/>
        <end position="562"/>
    </location>
</feature>
<evidence type="ECO:0000256" key="1">
    <source>
        <dbReference type="ARBA" id="ARBA00007705"/>
    </source>
</evidence>
<dbReference type="GO" id="GO:0006302">
    <property type="term" value="P:double-strand break repair"/>
    <property type="evidence" value="ECO:0007669"/>
    <property type="project" value="TreeGrafter"/>
</dbReference>
<dbReference type="Gene3D" id="3.30.420.10">
    <property type="entry name" value="Ribonuclease H-like superfamily/Ribonuclease H"/>
    <property type="match status" value="1"/>
</dbReference>
<evidence type="ECO:0000313" key="9">
    <source>
        <dbReference type="Proteomes" id="UP000637578"/>
    </source>
</evidence>
<feature type="domain" description="3'-5' exonuclease" evidence="6">
    <location>
        <begin position="15"/>
        <end position="207"/>
    </location>
</feature>
<evidence type="ECO:0000256" key="3">
    <source>
        <dbReference type="ARBA" id="ARBA00020311"/>
    </source>
</evidence>
<evidence type="ECO:0000256" key="2">
    <source>
        <dbReference type="ARBA" id="ARBA00012417"/>
    </source>
</evidence>
<evidence type="ECO:0000313" key="8">
    <source>
        <dbReference type="EMBL" id="GGM78598.1"/>
    </source>
</evidence>
<dbReference type="InterPro" id="IPR001098">
    <property type="entry name" value="DNA-dir_DNA_pol_A_palm_dom"/>
</dbReference>
<reference evidence="8" key="1">
    <citation type="journal article" date="2014" name="Int. J. Syst. Evol. Microbiol.">
        <title>Complete genome sequence of Corynebacterium casei LMG S-19264T (=DSM 44701T), isolated from a smear-ripened cheese.</title>
        <authorList>
            <consortium name="US DOE Joint Genome Institute (JGI-PGF)"/>
            <person name="Walter F."/>
            <person name="Albersmeier A."/>
            <person name="Kalinowski J."/>
            <person name="Ruckert C."/>
        </authorList>
    </citation>
    <scope>NUCLEOTIDE SEQUENCE</scope>
    <source>
        <strain evidence="8">CGMCC 4.5737</strain>
    </source>
</reference>
<dbReference type="Pfam" id="PF01612">
    <property type="entry name" value="DNA_pol_A_exo1"/>
    <property type="match status" value="1"/>
</dbReference>
<reference evidence="8" key="2">
    <citation type="submission" date="2020-09" db="EMBL/GenBank/DDBJ databases">
        <authorList>
            <person name="Sun Q."/>
            <person name="Zhou Y."/>
        </authorList>
    </citation>
    <scope>NUCLEOTIDE SEQUENCE</scope>
    <source>
        <strain evidence="8">CGMCC 4.5737</strain>
    </source>
</reference>
<gene>
    <name evidence="8" type="ORF">GCM10012275_56550</name>
</gene>
<dbReference type="InterPro" id="IPR043502">
    <property type="entry name" value="DNA/RNA_pol_sf"/>
</dbReference>
<dbReference type="InterPro" id="IPR036397">
    <property type="entry name" value="RNaseH_sf"/>
</dbReference>
<dbReference type="EC" id="2.7.7.7" evidence="2"/>
<dbReference type="AlphaFoldDB" id="A0A8J3CHL7"/>
<dbReference type="RefSeq" id="WP_189061478.1">
    <property type="nucleotide sequence ID" value="NZ_BMMK01000041.1"/>
</dbReference>
<organism evidence="8 9">
    <name type="scientific">Longimycelium tulufanense</name>
    <dbReference type="NCBI Taxonomy" id="907463"/>
    <lineage>
        <taxon>Bacteria</taxon>
        <taxon>Bacillati</taxon>
        <taxon>Actinomycetota</taxon>
        <taxon>Actinomycetes</taxon>
        <taxon>Pseudonocardiales</taxon>
        <taxon>Pseudonocardiaceae</taxon>
        <taxon>Longimycelium</taxon>
    </lineage>
</organism>
<dbReference type="SUPFAM" id="SSF53098">
    <property type="entry name" value="Ribonuclease H-like"/>
    <property type="match status" value="1"/>
</dbReference>
<dbReference type="GO" id="GO:0003677">
    <property type="term" value="F:DNA binding"/>
    <property type="evidence" value="ECO:0007669"/>
    <property type="project" value="InterPro"/>
</dbReference>
<accession>A0A8J3CHL7</accession>
<name>A0A8J3CHL7_9PSEU</name>
<dbReference type="GO" id="GO:0008408">
    <property type="term" value="F:3'-5' exonuclease activity"/>
    <property type="evidence" value="ECO:0007669"/>
    <property type="project" value="InterPro"/>
</dbReference>
<keyword evidence="9" id="KW-1185">Reference proteome</keyword>
<proteinExistence type="inferred from homology"/>
<dbReference type="PRINTS" id="PR00868">
    <property type="entry name" value="DNAPOLI"/>
</dbReference>
<dbReference type="InterPro" id="IPR002298">
    <property type="entry name" value="DNA_polymerase_A"/>
</dbReference>
<dbReference type="Proteomes" id="UP000637578">
    <property type="component" value="Unassembled WGS sequence"/>
</dbReference>
<dbReference type="Gene3D" id="1.20.1060.10">
    <property type="entry name" value="Taq DNA Polymerase, Chain T, domain 4"/>
    <property type="match status" value="1"/>
</dbReference>
<dbReference type="GO" id="GO:0006261">
    <property type="term" value="P:DNA-templated DNA replication"/>
    <property type="evidence" value="ECO:0007669"/>
    <property type="project" value="InterPro"/>
</dbReference>
<dbReference type="SMART" id="SM00482">
    <property type="entry name" value="POLAc"/>
    <property type="match status" value="1"/>
</dbReference>
<evidence type="ECO:0000259" key="7">
    <source>
        <dbReference type="SMART" id="SM00482"/>
    </source>
</evidence>
<dbReference type="Gene3D" id="1.10.150.20">
    <property type="entry name" value="5' to 3' exonuclease, C-terminal subdomain"/>
    <property type="match status" value="1"/>
</dbReference>
<dbReference type="InterPro" id="IPR002562">
    <property type="entry name" value="3'-5'_exonuclease_dom"/>
</dbReference>
<evidence type="ECO:0000259" key="6">
    <source>
        <dbReference type="SMART" id="SM00474"/>
    </source>
</evidence>
<comment type="caution">
    <text evidence="8">The sequence shown here is derived from an EMBL/GenBank/DDBJ whole genome shotgun (WGS) entry which is preliminary data.</text>
</comment>
<dbReference type="PANTHER" id="PTHR10133:SF27">
    <property type="entry name" value="DNA POLYMERASE NU"/>
    <property type="match status" value="1"/>
</dbReference>